<dbReference type="OrthoDB" id="1490890at2"/>
<dbReference type="Pfam" id="PF21602">
    <property type="entry name" value="GldM_3rd"/>
    <property type="match status" value="1"/>
</dbReference>
<reference evidence="7" key="1">
    <citation type="submission" date="2017-11" db="EMBL/GenBank/DDBJ databases">
        <authorList>
            <person name="Duchaud E."/>
        </authorList>
    </citation>
    <scope>NUCLEOTIDE SEQUENCE [LARGE SCALE GENOMIC DNA]</scope>
    <source>
        <strain evidence="7">Tenacibaculum sp. TNO020</strain>
    </source>
</reference>
<keyword evidence="1" id="KW-0472">Membrane</keyword>
<organism evidence="6 7">
    <name type="scientific">Tenacibaculum piscium</name>
    <dbReference type="NCBI Taxonomy" id="1458515"/>
    <lineage>
        <taxon>Bacteria</taxon>
        <taxon>Pseudomonadati</taxon>
        <taxon>Bacteroidota</taxon>
        <taxon>Flavobacteriia</taxon>
        <taxon>Flavobacteriales</taxon>
        <taxon>Flavobacteriaceae</taxon>
        <taxon>Tenacibaculum</taxon>
    </lineage>
</organism>
<feature type="domain" description="Gliding motility-associated protein GldM first immunoglobulin-like" evidence="4">
    <location>
        <begin position="222"/>
        <end position="320"/>
    </location>
</feature>
<dbReference type="Proteomes" id="UP000234211">
    <property type="component" value="Unassembled WGS sequence"/>
</dbReference>
<name>A0A2H1YIX7_9FLAO</name>
<evidence type="ECO:0000256" key="1">
    <source>
        <dbReference type="SAM" id="Phobius"/>
    </source>
</evidence>
<dbReference type="InterPro" id="IPR022719">
    <property type="entry name" value="Motility-assoc_prot_GldM_C"/>
</dbReference>
<dbReference type="InterPro" id="IPR048405">
    <property type="entry name" value="GldM_Ig-like-1"/>
</dbReference>
<dbReference type="Pfam" id="PF12080">
    <property type="entry name" value="GldM_4th"/>
    <property type="match status" value="1"/>
</dbReference>
<evidence type="ECO:0000313" key="7">
    <source>
        <dbReference type="Proteomes" id="UP000234211"/>
    </source>
</evidence>
<dbReference type="AlphaFoldDB" id="A0A2H1YIX7"/>
<feature type="transmembrane region" description="Helical" evidence="1">
    <location>
        <begin position="12"/>
        <end position="29"/>
    </location>
</feature>
<dbReference type="EMBL" id="OENF01000039">
    <property type="protein sequence ID" value="SOS75341.1"/>
    <property type="molecule type" value="Genomic_DNA"/>
</dbReference>
<gene>
    <name evidence="6" type="ORF">TNO020_440117</name>
</gene>
<proteinExistence type="predicted"/>
<sequence length="512" mass="55329">MAGGKQSPRQRMVNLMYLVFISMLAMNMSKEVLSAFGLMNEKLSEANVRATEKNAAAYATLAEKASEQAKQYGEAKKKTDALKVSADNLFSYIADLKTKMTSEVKKEDMKKYESMDKSGFLDQYFFASGKITPKGKEFVDNINNFRNQSLATLGDSELSKVVEARFSTNDVKGQDGVTKKWLSYNFEGFPLIASLTKLTQIQADIKTTEADALTALLQGELESAVSMSNYDAMIVFEKNAYYPDEKLSGKIVLGKNDPNLTAEKVILNGKEMAADKIQAGQVILDGPAGSVGDKELKGEFQFKQGDSIVTIPILGGYSVIPKPNEAVVSADKMNVVYRGLSNPLTISVPGVSGNKVSASAPGLRRVKGDSYMMSPGSGNEVTIRVSATLPGGGKISTPKKYRIKDIPPAVGMVRGKYGTVKMPKASLARISIAAGLPDFLFDLKLNVASFKIKVPGQVTIPVSGITLNARAKQALAKARRNDVITIYDIKASVSGSNYKIKKVLPVSIEITN</sequence>
<dbReference type="InterPro" id="IPR048406">
    <property type="entry name" value="GldM_Ig-like-2"/>
</dbReference>
<dbReference type="Pfam" id="PF12081">
    <property type="entry name" value="GldM_1st"/>
    <property type="match status" value="1"/>
</dbReference>
<keyword evidence="1" id="KW-0812">Transmembrane</keyword>
<evidence type="ECO:0000259" key="3">
    <source>
        <dbReference type="Pfam" id="PF12081"/>
    </source>
</evidence>
<feature type="domain" description="Gliding motility-associated protein GldM N-terminal" evidence="3">
    <location>
        <begin position="31"/>
        <end position="218"/>
    </location>
</feature>
<dbReference type="InterPro" id="IPR019859">
    <property type="entry name" value="Motility-assoc_prot_GldM"/>
</dbReference>
<evidence type="ECO:0000259" key="2">
    <source>
        <dbReference type="Pfam" id="PF12080"/>
    </source>
</evidence>
<accession>A0A2H1YIX7</accession>
<keyword evidence="1" id="KW-1133">Transmembrane helix</keyword>
<dbReference type="RefSeq" id="WP_101917974.1">
    <property type="nucleotide sequence ID" value="NZ_OENF01000039.1"/>
</dbReference>
<protein>
    <submittedName>
        <fullName evidence="6">Gliding motility protein GldM</fullName>
    </submittedName>
</protein>
<dbReference type="NCBIfam" id="TIGR03517">
    <property type="entry name" value="GldM_gliding"/>
    <property type="match status" value="1"/>
</dbReference>
<evidence type="ECO:0000259" key="5">
    <source>
        <dbReference type="Pfam" id="PF21602"/>
    </source>
</evidence>
<evidence type="ECO:0000259" key="4">
    <source>
        <dbReference type="Pfam" id="PF21601"/>
    </source>
</evidence>
<evidence type="ECO:0000313" key="6">
    <source>
        <dbReference type="EMBL" id="SOS75341.1"/>
    </source>
</evidence>
<feature type="domain" description="Gliding motility-associated protein GldM second immunoglobulin-like" evidence="5">
    <location>
        <begin position="326"/>
        <end position="404"/>
    </location>
</feature>
<feature type="domain" description="Gliding motility-associated protein GldM C-terminal" evidence="2">
    <location>
        <begin position="408"/>
        <end position="511"/>
    </location>
</feature>
<dbReference type="Pfam" id="PF21601">
    <property type="entry name" value="GldM_2nd"/>
    <property type="match status" value="1"/>
</dbReference>
<keyword evidence="7" id="KW-1185">Reference proteome</keyword>
<dbReference type="InterPro" id="IPR022720">
    <property type="entry name" value="Motility-assoc_prot_GldM_N"/>
</dbReference>